<dbReference type="Gene3D" id="3.10.290.10">
    <property type="entry name" value="RNA-binding S4 domain"/>
    <property type="match status" value="1"/>
</dbReference>
<dbReference type="InterPro" id="IPR025708">
    <property type="entry name" value="HSP15"/>
</dbReference>
<dbReference type="SUPFAM" id="SSF55174">
    <property type="entry name" value="Alpha-L RNA-binding motif"/>
    <property type="match status" value="1"/>
</dbReference>
<comment type="similarity">
    <text evidence="1">Belongs to the HSP15 family.</text>
</comment>
<dbReference type="GO" id="GO:0043023">
    <property type="term" value="F:ribosomal large subunit binding"/>
    <property type="evidence" value="ECO:0007669"/>
    <property type="project" value="InterPro"/>
</dbReference>
<dbReference type="InterPro" id="IPR036986">
    <property type="entry name" value="S4_RNA-bd_sf"/>
</dbReference>
<evidence type="ECO:0000313" key="7">
    <source>
        <dbReference type="EMBL" id="MBF1163689.1"/>
    </source>
</evidence>
<evidence type="ECO:0000256" key="2">
    <source>
        <dbReference type="ARBA" id="ARBA00022884"/>
    </source>
</evidence>
<evidence type="ECO:0000256" key="1">
    <source>
        <dbReference type="ARBA" id="ARBA00008396"/>
    </source>
</evidence>
<sequence length="121" mass="13957">MRLDKWLWAARFFKTRSLATDAVSGGKIKLNGAPTKPAREIKAGDRLDIFNGDTRWEVIVLALSEKRGPASEVRLLYEETAESRAAREAEQMRRKFEVEPAADIHGRPTKRDRRQMDRFSR</sequence>
<dbReference type="SMART" id="SM00363">
    <property type="entry name" value="S4"/>
    <property type="match status" value="1"/>
</dbReference>
<evidence type="ECO:0000259" key="6">
    <source>
        <dbReference type="SMART" id="SM00363"/>
    </source>
</evidence>
<dbReference type="GO" id="GO:0003727">
    <property type="term" value="F:single-stranded RNA binding"/>
    <property type="evidence" value="ECO:0007669"/>
    <property type="project" value="InterPro"/>
</dbReference>
<keyword evidence="2 4" id="KW-0694">RNA-binding</keyword>
<comment type="caution">
    <text evidence="7">The sequence shown here is derived from an EMBL/GenBank/DDBJ whole genome shotgun (WGS) entry which is preliminary data.</text>
</comment>
<feature type="region of interest" description="Disordered" evidence="5">
    <location>
        <begin position="88"/>
        <end position="121"/>
    </location>
</feature>
<organism evidence="7 8">
    <name type="scientific">Dechloromonas agitata</name>
    <dbReference type="NCBI Taxonomy" id="73030"/>
    <lineage>
        <taxon>Bacteria</taxon>
        <taxon>Pseudomonadati</taxon>
        <taxon>Pseudomonadota</taxon>
        <taxon>Betaproteobacteria</taxon>
        <taxon>Rhodocyclales</taxon>
        <taxon>Azonexaceae</taxon>
        <taxon>Dechloromonas</taxon>
    </lineage>
</organism>
<dbReference type="GO" id="GO:0003677">
    <property type="term" value="F:DNA binding"/>
    <property type="evidence" value="ECO:0007669"/>
    <property type="project" value="UniProtKB-KW"/>
</dbReference>
<feature type="domain" description="RNA-binding S4" evidence="6">
    <location>
        <begin position="1"/>
        <end position="64"/>
    </location>
</feature>
<name>A0A930BQI0_9RHOO</name>
<feature type="compositionally biased region" description="Basic and acidic residues" evidence="5">
    <location>
        <begin position="88"/>
        <end position="106"/>
    </location>
</feature>
<accession>A0A930BQI0</accession>
<dbReference type="PIRSF" id="PIRSF016821">
    <property type="entry name" value="HSP15"/>
    <property type="match status" value="1"/>
</dbReference>
<evidence type="ECO:0000256" key="3">
    <source>
        <dbReference type="ARBA" id="ARBA00023125"/>
    </source>
</evidence>
<keyword evidence="3" id="KW-0238">DNA-binding</keyword>
<dbReference type="AlphaFoldDB" id="A0A930BQI0"/>
<gene>
    <name evidence="7" type="ORF">HXL68_01485</name>
</gene>
<dbReference type="CDD" id="cd00165">
    <property type="entry name" value="S4"/>
    <property type="match status" value="1"/>
</dbReference>
<dbReference type="EMBL" id="JABZMI010000010">
    <property type="protein sequence ID" value="MBF1163689.1"/>
    <property type="molecule type" value="Genomic_DNA"/>
</dbReference>
<evidence type="ECO:0000256" key="5">
    <source>
        <dbReference type="SAM" id="MobiDB-lite"/>
    </source>
</evidence>
<reference evidence="7" key="1">
    <citation type="submission" date="2020-04" db="EMBL/GenBank/DDBJ databases">
        <title>Deep metagenomics examines the oral microbiome during advanced dental caries in children, revealing novel taxa and co-occurrences with host molecules.</title>
        <authorList>
            <person name="Baker J.L."/>
            <person name="Morton J.T."/>
            <person name="Dinis M."/>
            <person name="Alvarez R."/>
            <person name="Tran N.C."/>
            <person name="Knight R."/>
            <person name="Edlund A."/>
        </authorList>
    </citation>
    <scope>NUCLEOTIDE SEQUENCE</scope>
    <source>
        <strain evidence="7">JCVI_32_bin.24</strain>
    </source>
</reference>
<dbReference type="GO" id="GO:0034605">
    <property type="term" value="P:cellular response to heat"/>
    <property type="evidence" value="ECO:0007669"/>
    <property type="project" value="InterPro"/>
</dbReference>
<dbReference type="Pfam" id="PF01479">
    <property type="entry name" value="S4"/>
    <property type="match status" value="1"/>
</dbReference>
<dbReference type="InterPro" id="IPR002942">
    <property type="entry name" value="S4_RNA-bd"/>
</dbReference>
<proteinExistence type="inferred from homology"/>
<protein>
    <submittedName>
        <fullName evidence="7">RNA-binding S4 domain-containing protein</fullName>
    </submittedName>
</protein>
<evidence type="ECO:0000313" key="8">
    <source>
        <dbReference type="Proteomes" id="UP000718593"/>
    </source>
</evidence>
<dbReference type="PROSITE" id="PS50889">
    <property type="entry name" value="S4"/>
    <property type="match status" value="1"/>
</dbReference>
<dbReference type="Proteomes" id="UP000718593">
    <property type="component" value="Unassembled WGS sequence"/>
</dbReference>
<evidence type="ECO:0000256" key="4">
    <source>
        <dbReference type="PROSITE-ProRule" id="PRU00182"/>
    </source>
</evidence>